<dbReference type="Gene3D" id="3.90.1150.10">
    <property type="entry name" value="Aspartate Aminotransferase, domain 1"/>
    <property type="match status" value="1"/>
</dbReference>
<dbReference type="EMBL" id="JAVDXT010000004">
    <property type="protein sequence ID" value="MDR7379489.1"/>
    <property type="molecule type" value="Genomic_DNA"/>
</dbReference>
<dbReference type="SUPFAM" id="SSF53383">
    <property type="entry name" value="PLP-dependent transferases"/>
    <property type="match status" value="1"/>
</dbReference>
<dbReference type="PROSITE" id="PS50949">
    <property type="entry name" value="HTH_GNTR"/>
    <property type="match status" value="1"/>
</dbReference>
<name>A0ABU2CDU5_9BURK</name>
<dbReference type="PANTHER" id="PTHR46577:SF2">
    <property type="entry name" value="TRANSCRIPTIONAL REGULATORY PROTEIN"/>
    <property type="match status" value="1"/>
</dbReference>
<dbReference type="RefSeq" id="WP_310376165.1">
    <property type="nucleotide sequence ID" value="NZ_JAVDXT010000004.1"/>
</dbReference>
<keyword evidence="2" id="KW-0663">Pyridoxal phosphate</keyword>
<evidence type="ECO:0000313" key="8">
    <source>
        <dbReference type="Proteomes" id="UP001180487"/>
    </source>
</evidence>
<dbReference type="Gene3D" id="1.10.10.10">
    <property type="entry name" value="Winged helix-like DNA-binding domain superfamily/Winged helix DNA-binding domain"/>
    <property type="match status" value="1"/>
</dbReference>
<keyword evidence="8" id="KW-1185">Reference proteome</keyword>
<dbReference type="InterPro" id="IPR036390">
    <property type="entry name" value="WH_DNA-bd_sf"/>
</dbReference>
<organism evidence="7 8">
    <name type="scientific">Rhodoferax ferrireducens</name>
    <dbReference type="NCBI Taxonomy" id="192843"/>
    <lineage>
        <taxon>Bacteria</taxon>
        <taxon>Pseudomonadati</taxon>
        <taxon>Pseudomonadota</taxon>
        <taxon>Betaproteobacteria</taxon>
        <taxon>Burkholderiales</taxon>
        <taxon>Comamonadaceae</taxon>
        <taxon>Rhodoferax</taxon>
    </lineage>
</organism>
<evidence type="ECO:0000256" key="2">
    <source>
        <dbReference type="ARBA" id="ARBA00022898"/>
    </source>
</evidence>
<dbReference type="CDD" id="cd00609">
    <property type="entry name" value="AAT_like"/>
    <property type="match status" value="1"/>
</dbReference>
<evidence type="ECO:0000256" key="4">
    <source>
        <dbReference type="ARBA" id="ARBA00023125"/>
    </source>
</evidence>
<dbReference type="InterPro" id="IPR004839">
    <property type="entry name" value="Aminotransferase_I/II_large"/>
</dbReference>
<evidence type="ECO:0000313" key="7">
    <source>
        <dbReference type="EMBL" id="MDR7379489.1"/>
    </source>
</evidence>
<evidence type="ECO:0000259" key="6">
    <source>
        <dbReference type="PROSITE" id="PS50949"/>
    </source>
</evidence>
<dbReference type="CDD" id="cd07377">
    <property type="entry name" value="WHTH_GntR"/>
    <property type="match status" value="1"/>
</dbReference>
<dbReference type="InterPro" id="IPR015421">
    <property type="entry name" value="PyrdxlP-dep_Trfase_major"/>
</dbReference>
<dbReference type="InterPro" id="IPR015422">
    <property type="entry name" value="PyrdxlP-dep_Trfase_small"/>
</dbReference>
<dbReference type="InterPro" id="IPR015424">
    <property type="entry name" value="PyrdxlP-dep_Trfase"/>
</dbReference>
<dbReference type="Gene3D" id="3.40.640.10">
    <property type="entry name" value="Type I PLP-dependent aspartate aminotransferase-like (Major domain)"/>
    <property type="match status" value="1"/>
</dbReference>
<dbReference type="InterPro" id="IPR036388">
    <property type="entry name" value="WH-like_DNA-bd_sf"/>
</dbReference>
<dbReference type="Pfam" id="PF00392">
    <property type="entry name" value="GntR"/>
    <property type="match status" value="1"/>
</dbReference>
<evidence type="ECO:0000256" key="1">
    <source>
        <dbReference type="ARBA" id="ARBA00005384"/>
    </source>
</evidence>
<dbReference type="SUPFAM" id="SSF46785">
    <property type="entry name" value="Winged helix' DNA-binding domain"/>
    <property type="match status" value="1"/>
</dbReference>
<dbReference type="Pfam" id="PF00155">
    <property type="entry name" value="Aminotran_1_2"/>
    <property type="match status" value="1"/>
</dbReference>
<keyword evidence="4 7" id="KW-0238">DNA-binding</keyword>
<feature type="domain" description="HTH gntR-type" evidence="6">
    <location>
        <begin position="1"/>
        <end position="69"/>
    </location>
</feature>
<proteinExistence type="inferred from homology"/>
<keyword evidence="5" id="KW-0804">Transcription</keyword>
<comment type="similarity">
    <text evidence="1">In the C-terminal section; belongs to the class-I pyridoxal-phosphate-dependent aminotransferase family.</text>
</comment>
<gene>
    <name evidence="7" type="ORF">J2X19_004183</name>
</gene>
<comment type="caution">
    <text evidence="7">The sequence shown here is derived from an EMBL/GenBank/DDBJ whole genome shotgun (WGS) entry which is preliminary data.</text>
</comment>
<dbReference type="SMART" id="SM00345">
    <property type="entry name" value="HTH_GNTR"/>
    <property type="match status" value="1"/>
</dbReference>
<dbReference type="InterPro" id="IPR000524">
    <property type="entry name" value="Tscrpt_reg_HTH_GntR"/>
</dbReference>
<dbReference type="InterPro" id="IPR051446">
    <property type="entry name" value="HTH_trans_reg/aminotransferase"/>
</dbReference>
<reference evidence="7 8" key="1">
    <citation type="submission" date="2023-07" db="EMBL/GenBank/DDBJ databases">
        <title>Sorghum-associated microbial communities from plants grown in Nebraska, USA.</title>
        <authorList>
            <person name="Schachtman D."/>
        </authorList>
    </citation>
    <scope>NUCLEOTIDE SEQUENCE [LARGE SCALE GENOMIC DNA]</scope>
    <source>
        <strain evidence="7 8">BE313</strain>
    </source>
</reference>
<evidence type="ECO:0000256" key="3">
    <source>
        <dbReference type="ARBA" id="ARBA00023015"/>
    </source>
</evidence>
<dbReference type="GO" id="GO:0003677">
    <property type="term" value="F:DNA binding"/>
    <property type="evidence" value="ECO:0007669"/>
    <property type="project" value="UniProtKB-KW"/>
</dbReference>
<protein>
    <submittedName>
        <fullName evidence="7">DNA-binding transcriptional MocR family regulator</fullName>
    </submittedName>
</protein>
<accession>A0ABU2CDU5</accession>
<dbReference type="Proteomes" id="UP001180487">
    <property type="component" value="Unassembled WGS sequence"/>
</dbReference>
<sequence>MKRYEQLAELLAADIRSGQRAPGSRLPSIRTLTAQHGISPSTAFQAYYRLEEKGLVRARQRSGYYVTGAVALPPMATARAAPAPARVAAKVDISELVFSVLGAAQQRDIAPLGSAFPSPELFPLPRLAKSLAASARRAQPWESVQHMPRGSASLRQQIALRYLGMGMAQPAEELVVTSGALEALNLCLSAVAQPGDLIAVESPGFYASLQALERLKMRALEIPVHPQHGLDLDALEQALKRHPVKACWFMTSFQNPTGASLSAASKERLVALLASRQIPLIEDDVYGELYFGSQAPLPAKAFDRQGLVMHCSSFSKTLAPGYRVGWVAPGRFGPAIERLKLMTTLSASQPAQAALADYLQHGGYDKHLRRLRHTLESQQAHLVAALGRHFPAGIKVVQPSGGYFLWVEFALGFDTLALHQQALAQGISIAPGPMFSARQGWRHSIRLNYGHPWSTPLEAAMATLGQLAKDLYRKGL</sequence>
<keyword evidence="3" id="KW-0805">Transcription regulation</keyword>
<dbReference type="PANTHER" id="PTHR46577">
    <property type="entry name" value="HTH-TYPE TRANSCRIPTIONAL REGULATORY PROTEIN GABR"/>
    <property type="match status" value="1"/>
</dbReference>
<evidence type="ECO:0000256" key="5">
    <source>
        <dbReference type="ARBA" id="ARBA00023163"/>
    </source>
</evidence>